<dbReference type="RefSeq" id="WP_121897222.1">
    <property type="nucleotide sequence ID" value="NZ_RCNT01000002.1"/>
</dbReference>
<protein>
    <submittedName>
        <fullName evidence="2">Uncharacterized protein</fullName>
    </submittedName>
</protein>
<keyword evidence="1" id="KW-0472">Membrane</keyword>
<gene>
    <name evidence="2" type="ORF">D9R08_06655</name>
</gene>
<name>A0A3L9Y7M3_9RHOB</name>
<dbReference type="Proteomes" id="UP000281343">
    <property type="component" value="Unassembled WGS sequence"/>
</dbReference>
<evidence type="ECO:0000313" key="2">
    <source>
        <dbReference type="EMBL" id="RMA43288.1"/>
    </source>
</evidence>
<feature type="transmembrane region" description="Helical" evidence="1">
    <location>
        <begin position="25"/>
        <end position="49"/>
    </location>
</feature>
<evidence type="ECO:0000313" key="3">
    <source>
        <dbReference type="Proteomes" id="UP000281343"/>
    </source>
</evidence>
<keyword evidence="3" id="KW-1185">Reference proteome</keyword>
<proteinExistence type="predicted"/>
<dbReference type="EMBL" id="RCNT01000002">
    <property type="protein sequence ID" value="RMA43288.1"/>
    <property type="molecule type" value="Genomic_DNA"/>
</dbReference>
<comment type="caution">
    <text evidence="2">The sequence shown here is derived from an EMBL/GenBank/DDBJ whole genome shotgun (WGS) entry which is preliminary data.</text>
</comment>
<evidence type="ECO:0000256" key="1">
    <source>
        <dbReference type="SAM" id="Phobius"/>
    </source>
</evidence>
<reference evidence="2 3" key="1">
    <citation type="submission" date="2018-10" db="EMBL/GenBank/DDBJ databases">
        <authorList>
            <person name="Jung H.S."/>
            <person name="Jeon C.O."/>
        </authorList>
    </citation>
    <scope>NUCLEOTIDE SEQUENCE [LARGE SCALE GENOMIC DNA]</scope>
    <source>
        <strain evidence="2 3">MA-7-27</strain>
    </source>
</reference>
<organism evidence="2 3">
    <name type="scientific">Rhodophyticola porphyridii</name>
    <dbReference type="NCBI Taxonomy" id="1852017"/>
    <lineage>
        <taxon>Bacteria</taxon>
        <taxon>Pseudomonadati</taxon>
        <taxon>Pseudomonadota</taxon>
        <taxon>Alphaproteobacteria</taxon>
        <taxon>Rhodobacterales</taxon>
        <taxon>Roseobacteraceae</taxon>
        <taxon>Rhodophyticola</taxon>
    </lineage>
</organism>
<keyword evidence="1" id="KW-1133">Transmembrane helix</keyword>
<dbReference type="AlphaFoldDB" id="A0A3L9Y7M3"/>
<sequence>MATGTPHYAAKVIPSAYDFELATKLFPWAFLVYVALGIVGALLRFWSALWPRITAFFRRDGGKS</sequence>
<accession>A0A3L9Y7M3</accession>
<keyword evidence="1" id="KW-0812">Transmembrane</keyword>